<dbReference type="AlphaFoldDB" id="A0A8S9M4A0"/>
<dbReference type="PANTHER" id="PTHR24222">
    <property type="entry name" value="ABC TRANSPORTER B FAMILY"/>
    <property type="match status" value="1"/>
</dbReference>
<reference evidence="1" key="1">
    <citation type="submission" date="2019-12" db="EMBL/GenBank/DDBJ databases">
        <title>Genome sequencing and annotation of Brassica cretica.</title>
        <authorList>
            <person name="Studholme D.J."/>
            <person name="Sarris P.F."/>
        </authorList>
    </citation>
    <scope>NUCLEOTIDE SEQUENCE</scope>
    <source>
        <strain evidence="1">PFS-102/07</strain>
        <tissue evidence="1">Leaf</tissue>
    </source>
</reference>
<dbReference type="InterPro" id="IPR039421">
    <property type="entry name" value="Type_1_exporter"/>
</dbReference>
<dbReference type="SUPFAM" id="SSF52540">
    <property type="entry name" value="P-loop containing nucleoside triphosphate hydrolases"/>
    <property type="match status" value="1"/>
</dbReference>
<dbReference type="PANTHER" id="PTHR24222:SF79">
    <property type="entry name" value="ATP BINDING CASSETTE SUBFAMILY B"/>
    <property type="match status" value="1"/>
</dbReference>
<organism evidence="1">
    <name type="scientific">Brassica cretica</name>
    <name type="common">Mustard</name>
    <dbReference type="NCBI Taxonomy" id="69181"/>
    <lineage>
        <taxon>Eukaryota</taxon>
        <taxon>Viridiplantae</taxon>
        <taxon>Streptophyta</taxon>
        <taxon>Embryophyta</taxon>
        <taxon>Tracheophyta</taxon>
        <taxon>Spermatophyta</taxon>
        <taxon>Magnoliopsida</taxon>
        <taxon>eudicotyledons</taxon>
        <taxon>Gunneridae</taxon>
        <taxon>Pentapetalae</taxon>
        <taxon>rosids</taxon>
        <taxon>malvids</taxon>
        <taxon>Brassicales</taxon>
        <taxon>Brassicaceae</taxon>
        <taxon>Brassiceae</taxon>
        <taxon>Brassica</taxon>
    </lineage>
</organism>
<dbReference type="GO" id="GO:0042626">
    <property type="term" value="F:ATPase-coupled transmembrane transporter activity"/>
    <property type="evidence" value="ECO:0007669"/>
    <property type="project" value="TreeGrafter"/>
</dbReference>
<sequence length="126" mass="14213">MAWSEGGISIPDVSGDPYNQHVINQMMENVVGFMQEQHRVKPEFSQQLLGLLRLTNLEIYLCVYKLQVKWLRSQMGLVSQEPALFATSIKENILFGKKDATIDDAVEAAKASNAHTFISQLPNVYE</sequence>
<gene>
    <name evidence="1" type="ORF">F2Q70_00011859</name>
</gene>
<accession>A0A8S9M4A0</accession>
<dbReference type="Gene3D" id="3.40.50.300">
    <property type="entry name" value="P-loop containing nucleotide triphosphate hydrolases"/>
    <property type="match status" value="1"/>
</dbReference>
<comment type="caution">
    <text evidence="1">The sequence shown here is derived from an EMBL/GenBank/DDBJ whole genome shotgun (WGS) entry which is preliminary data.</text>
</comment>
<dbReference type="EMBL" id="QGKY02000089">
    <property type="protein sequence ID" value="KAF2614884.1"/>
    <property type="molecule type" value="Genomic_DNA"/>
</dbReference>
<evidence type="ECO:0008006" key="2">
    <source>
        <dbReference type="Google" id="ProtNLM"/>
    </source>
</evidence>
<evidence type="ECO:0000313" key="1">
    <source>
        <dbReference type="EMBL" id="KAF2614884.1"/>
    </source>
</evidence>
<dbReference type="GO" id="GO:0005886">
    <property type="term" value="C:plasma membrane"/>
    <property type="evidence" value="ECO:0007669"/>
    <property type="project" value="TreeGrafter"/>
</dbReference>
<proteinExistence type="predicted"/>
<name>A0A8S9M4A0_BRACR</name>
<protein>
    <recommendedName>
        <fullName evidence="2">ABC transporter domain-containing protein</fullName>
    </recommendedName>
</protein>
<dbReference type="InterPro" id="IPR027417">
    <property type="entry name" value="P-loop_NTPase"/>
</dbReference>